<keyword evidence="1" id="KW-0812">Transmembrane</keyword>
<accession>A0ABU4FGK5</accession>
<evidence type="ECO:0000313" key="3">
    <source>
        <dbReference type="Proteomes" id="UP001187346"/>
    </source>
</evidence>
<sequence length="181" mass="18350">MPVPTIARLVGGVRRRPLLVGGGAVTAVVVAVTLSLLLSGNDAPSPRANNVSRNFRACLLVSPTNATDAGLARAAWQGMQRAAAAGHVNAQRFPTPTIDAKAALPYINGAVQQHCGLIIAVGTGMKPATEAAATANPHQRFALVGGASSHPRIASVAATDDSKGLSAKVESLIARLTPPDA</sequence>
<organism evidence="2 3">
    <name type="scientific">Streptomyces prunicolor</name>
    <dbReference type="NCBI Taxonomy" id="67348"/>
    <lineage>
        <taxon>Bacteria</taxon>
        <taxon>Bacillati</taxon>
        <taxon>Actinomycetota</taxon>
        <taxon>Actinomycetes</taxon>
        <taxon>Kitasatosporales</taxon>
        <taxon>Streptomycetaceae</taxon>
        <taxon>Streptomyces</taxon>
    </lineage>
</organism>
<evidence type="ECO:0000313" key="2">
    <source>
        <dbReference type="EMBL" id="MDV7219128.1"/>
    </source>
</evidence>
<keyword evidence="1" id="KW-0472">Membrane</keyword>
<keyword evidence="1" id="KW-1133">Transmembrane helix</keyword>
<dbReference type="EMBL" id="JAWMAJ010000084">
    <property type="protein sequence ID" value="MDV7219128.1"/>
    <property type="molecule type" value="Genomic_DNA"/>
</dbReference>
<dbReference type="RefSeq" id="WP_317773177.1">
    <property type="nucleotide sequence ID" value="NZ_JAWMAJ010000084.1"/>
</dbReference>
<name>A0ABU4FGK5_9ACTN</name>
<comment type="caution">
    <text evidence="2">The sequence shown here is derived from an EMBL/GenBank/DDBJ whole genome shotgun (WGS) entry which is preliminary data.</text>
</comment>
<protein>
    <recommendedName>
        <fullName evidence="4">BMP family ABC transporter substrate-binding protein</fullName>
    </recommendedName>
</protein>
<gene>
    <name evidence="2" type="ORF">R5A26_24610</name>
</gene>
<dbReference type="Proteomes" id="UP001187346">
    <property type="component" value="Unassembled WGS sequence"/>
</dbReference>
<feature type="transmembrane region" description="Helical" evidence="1">
    <location>
        <begin position="18"/>
        <end position="38"/>
    </location>
</feature>
<keyword evidence="3" id="KW-1185">Reference proteome</keyword>
<dbReference type="Gene3D" id="3.40.50.2300">
    <property type="match status" value="1"/>
</dbReference>
<reference evidence="2 3" key="1">
    <citation type="submission" date="2023-10" db="EMBL/GenBank/DDBJ databases">
        <title>Characterization of rhizosphere-enriched actinobacteria from wheat plants lab-grown on chernevaya soil.</title>
        <authorList>
            <person name="Tikhonova E.N."/>
            <person name="Konopkin A."/>
            <person name="Kravchenko I.K."/>
        </authorList>
    </citation>
    <scope>NUCLEOTIDE SEQUENCE [LARGE SCALE GENOMIC DNA]</scope>
    <source>
        <strain evidence="2 3">RR29</strain>
    </source>
</reference>
<proteinExistence type="predicted"/>
<evidence type="ECO:0000256" key="1">
    <source>
        <dbReference type="SAM" id="Phobius"/>
    </source>
</evidence>
<evidence type="ECO:0008006" key="4">
    <source>
        <dbReference type="Google" id="ProtNLM"/>
    </source>
</evidence>